<protein>
    <recommendedName>
        <fullName evidence="2">PH domain-containing protein</fullName>
    </recommendedName>
</protein>
<feature type="region of interest" description="Disordered" evidence="1">
    <location>
        <begin position="95"/>
        <end position="131"/>
    </location>
</feature>
<organism evidence="3 4">
    <name type="scientific">Chlorella vulgaris</name>
    <name type="common">Green alga</name>
    <dbReference type="NCBI Taxonomy" id="3077"/>
    <lineage>
        <taxon>Eukaryota</taxon>
        <taxon>Viridiplantae</taxon>
        <taxon>Chlorophyta</taxon>
        <taxon>core chlorophytes</taxon>
        <taxon>Trebouxiophyceae</taxon>
        <taxon>Chlorellales</taxon>
        <taxon>Chlorellaceae</taxon>
        <taxon>Chlorella clade</taxon>
        <taxon>Chlorella</taxon>
    </lineage>
</organism>
<gene>
    <name evidence="3" type="ORF">D9Q98_004997</name>
</gene>
<feature type="compositionally biased region" description="Gly residues" evidence="1">
    <location>
        <begin position="111"/>
        <end position="124"/>
    </location>
</feature>
<feature type="region of interest" description="Disordered" evidence="1">
    <location>
        <begin position="1"/>
        <end position="77"/>
    </location>
</feature>
<feature type="compositionally biased region" description="Polar residues" evidence="1">
    <location>
        <begin position="101"/>
        <end position="110"/>
    </location>
</feature>
<evidence type="ECO:0000313" key="4">
    <source>
        <dbReference type="Proteomes" id="UP001055712"/>
    </source>
</evidence>
<reference evidence="3" key="2">
    <citation type="submission" date="2020-11" db="EMBL/GenBank/DDBJ databases">
        <authorList>
            <person name="Cecchin M."/>
            <person name="Marcolungo L."/>
            <person name="Rossato M."/>
            <person name="Girolomoni L."/>
            <person name="Cosentino E."/>
            <person name="Cuine S."/>
            <person name="Li-Beisson Y."/>
            <person name="Delledonne M."/>
            <person name="Ballottari M."/>
        </authorList>
    </citation>
    <scope>NUCLEOTIDE SEQUENCE</scope>
    <source>
        <strain evidence="3">211/11P</strain>
        <tissue evidence="3">Whole cell</tissue>
    </source>
</reference>
<dbReference type="Gene3D" id="2.30.29.30">
    <property type="entry name" value="Pleckstrin-homology domain (PH domain)/Phosphotyrosine-binding domain (PTB)"/>
    <property type="match status" value="1"/>
</dbReference>
<dbReference type="OrthoDB" id="512557at2759"/>
<dbReference type="InterPro" id="IPR001849">
    <property type="entry name" value="PH_domain"/>
</dbReference>
<comment type="caution">
    <text evidence="3">The sequence shown here is derived from an EMBL/GenBank/DDBJ whole genome shotgun (WGS) entry which is preliminary data.</text>
</comment>
<dbReference type="Proteomes" id="UP001055712">
    <property type="component" value="Unassembled WGS sequence"/>
</dbReference>
<dbReference type="Gene3D" id="1.20.1270.60">
    <property type="entry name" value="Arfaptin homology (AH) domain/BAR domain"/>
    <property type="match status" value="1"/>
</dbReference>
<dbReference type="SMART" id="SM00233">
    <property type="entry name" value="PH"/>
    <property type="match status" value="1"/>
</dbReference>
<evidence type="ECO:0000259" key="2">
    <source>
        <dbReference type="PROSITE" id="PS50003"/>
    </source>
</evidence>
<feature type="domain" description="PH" evidence="2">
    <location>
        <begin position="424"/>
        <end position="562"/>
    </location>
</feature>
<accession>A0A9D4TNA9</accession>
<proteinExistence type="predicted"/>
<dbReference type="SUPFAM" id="SSF103657">
    <property type="entry name" value="BAR/IMD domain-like"/>
    <property type="match status" value="1"/>
</dbReference>
<dbReference type="PROSITE" id="PS50003">
    <property type="entry name" value="PH_DOMAIN"/>
    <property type="match status" value="1"/>
</dbReference>
<keyword evidence="4" id="KW-1185">Reference proteome</keyword>
<sequence length="564" mass="59662">MADPLQRGGPHPLQTRPVPIVGAPPLADEESDPLSPLSDLGSDEDAPRRLVADPDSPTSRLLERAAQRSLASSARNTPEKFSYIKDIARNPEVARAARRALSSSPCESSATGGGRGHGPGGNGGMHPLQSSPELDSLTAVIDHLDRDAGQESAINQQMAAVMLGRLQSGRAGAERTLGVLQAFAAAEAAYARALASVAKLTLCSEADGPSLRAALEQFSDLPMLMGTAHSSVSERLTEAIKGLQSLTTDLRAACEEVGHGAARAKREVDGSRQGLKAALKSHQEACQTAGQRQRQGAKGRGVDSDPWLTEGCLVEQQVRLQRAQHVERQYLAKAFHRVGELELRRAAAVQHTLGTFLRVYRSADCGIQQIAGALEELLRGIDAEADLETFTETAASSVHSAEALSARQREAVDQICSELLGSAEIVRQGTMERWDSSVSRWQSSHLVLSQAGFLHCFALDSAVAKAWAGSVGSGSGGGSGHSSPGQLCWGGAHSWTPPVESMNLSRCSFEEGEAPVFRIIEASGGGLASFALFSGRQRTLTLKAGDVEECMDWAIAVRESIAAC</sequence>
<evidence type="ECO:0000256" key="1">
    <source>
        <dbReference type="SAM" id="MobiDB-lite"/>
    </source>
</evidence>
<dbReference type="Pfam" id="PF20400">
    <property type="entry name" value="BAR_4"/>
    <property type="match status" value="1"/>
</dbReference>
<reference evidence="3" key="1">
    <citation type="journal article" date="2019" name="Plant J.">
        <title>Chlorella vulgaris genome assembly and annotation reveals the molecular basis for metabolic acclimation to high light conditions.</title>
        <authorList>
            <person name="Cecchin M."/>
            <person name="Marcolungo L."/>
            <person name="Rossato M."/>
            <person name="Girolomoni L."/>
            <person name="Cosentino E."/>
            <person name="Cuine S."/>
            <person name="Li-Beisson Y."/>
            <person name="Delledonne M."/>
            <person name="Ballottari M."/>
        </authorList>
    </citation>
    <scope>NUCLEOTIDE SEQUENCE</scope>
    <source>
        <strain evidence="3">211/11P</strain>
    </source>
</reference>
<name>A0A9D4TNA9_CHLVU</name>
<dbReference type="InterPro" id="IPR027267">
    <property type="entry name" value="AH/BAR_dom_sf"/>
</dbReference>
<evidence type="ECO:0000313" key="3">
    <source>
        <dbReference type="EMBL" id="KAI3430402.1"/>
    </source>
</evidence>
<dbReference type="InterPro" id="IPR011993">
    <property type="entry name" value="PH-like_dom_sf"/>
</dbReference>
<dbReference type="SUPFAM" id="SSF50729">
    <property type="entry name" value="PH domain-like"/>
    <property type="match status" value="1"/>
</dbReference>
<dbReference type="AlphaFoldDB" id="A0A9D4TNA9"/>
<dbReference type="InterPro" id="IPR046868">
    <property type="entry name" value="BAR_4"/>
</dbReference>
<dbReference type="EMBL" id="SIDB01000007">
    <property type="protein sequence ID" value="KAI3430402.1"/>
    <property type="molecule type" value="Genomic_DNA"/>
</dbReference>